<sequence>MSNTRSTTSDLAVHHAPVQTTALVVGIAFLVIGVLGFIPGITTDYGSLSGAGPDSTAMLFGVFQVSVLHNLVHLAFGAAGVLMSRGASAAKAFLVAGGLVYLVLWIYGLVVSESSQANFVPLNTADDWLHLGLGLGMVVLGLAMPRRYTRETAPSGHGPTAGGDIQ</sequence>
<accession>A0ABV4HZ59</accession>
<dbReference type="RefSeq" id="WP_370717729.1">
    <property type="nucleotide sequence ID" value="NZ_JBGGTQ010000002.1"/>
</dbReference>
<keyword evidence="1" id="KW-1133">Transmembrane helix</keyword>
<gene>
    <name evidence="2" type="ORF">AB2L28_05565</name>
</gene>
<protein>
    <submittedName>
        <fullName evidence="2">DUF4383 domain-containing protein</fullName>
    </submittedName>
</protein>
<name>A0ABV4HZ59_9ACTN</name>
<evidence type="ECO:0000313" key="3">
    <source>
        <dbReference type="Proteomes" id="UP001566476"/>
    </source>
</evidence>
<feature type="transmembrane region" description="Helical" evidence="1">
    <location>
        <begin position="128"/>
        <end position="145"/>
    </location>
</feature>
<feature type="transmembrane region" description="Helical" evidence="1">
    <location>
        <begin position="21"/>
        <end position="41"/>
    </location>
</feature>
<dbReference type="Proteomes" id="UP001566476">
    <property type="component" value="Unassembled WGS sequence"/>
</dbReference>
<dbReference type="Pfam" id="PF14325">
    <property type="entry name" value="DUF4383"/>
    <property type="match status" value="1"/>
</dbReference>
<feature type="transmembrane region" description="Helical" evidence="1">
    <location>
        <begin position="61"/>
        <end position="82"/>
    </location>
</feature>
<keyword evidence="1" id="KW-0812">Transmembrane</keyword>
<keyword evidence="3" id="KW-1185">Reference proteome</keyword>
<keyword evidence="1" id="KW-0472">Membrane</keyword>
<dbReference type="EMBL" id="JBGGTQ010000002">
    <property type="protein sequence ID" value="MEZ0491701.1"/>
    <property type="molecule type" value="Genomic_DNA"/>
</dbReference>
<evidence type="ECO:0000313" key="2">
    <source>
        <dbReference type="EMBL" id="MEZ0491701.1"/>
    </source>
</evidence>
<comment type="caution">
    <text evidence="2">The sequence shown here is derived from an EMBL/GenBank/DDBJ whole genome shotgun (WGS) entry which is preliminary data.</text>
</comment>
<evidence type="ECO:0000256" key="1">
    <source>
        <dbReference type="SAM" id="Phobius"/>
    </source>
</evidence>
<reference evidence="2 3" key="1">
    <citation type="submission" date="2024-07" db="EMBL/GenBank/DDBJ databases">
        <authorList>
            <person name="Thanompreechachai J."/>
            <person name="Duangmal K."/>
        </authorList>
    </citation>
    <scope>NUCLEOTIDE SEQUENCE [LARGE SCALE GENOMIC DNA]</scope>
    <source>
        <strain evidence="2 3">TBRC 1896</strain>
    </source>
</reference>
<feature type="transmembrane region" description="Helical" evidence="1">
    <location>
        <begin position="89"/>
        <end position="108"/>
    </location>
</feature>
<organism evidence="2 3">
    <name type="scientific">Kineococcus mangrovi</name>
    <dbReference type="NCBI Taxonomy" id="1660183"/>
    <lineage>
        <taxon>Bacteria</taxon>
        <taxon>Bacillati</taxon>
        <taxon>Actinomycetota</taxon>
        <taxon>Actinomycetes</taxon>
        <taxon>Kineosporiales</taxon>
        <taxon>Kineosporiaceae</taxon>
        <taxon>Kineococcus</taxon>
    </lineage>
</organism>
<proteinExistence type="predicted"/>